<dbReference type="RefSeq" id="WP_259863773.1">
    <property type="nucleotide sequence ID" value="NZ_BAAAST010000012.1"/>
</dbReference>
<dbReference type="PANTHER" id="PTHR31528:SF15">
    <property type="entry name" value="RIBOFLAVIN-BINDING PROTEIN RIBY"/>
    <property type="match status" value="1"/>
</dbReference>
<dbReference type="Pfam" id="PF09084">
    <property type="entry name" value="NMT1"/>
    <property type="match status" value="1"/>
</dbReference>
<proteinExistence type="predicted"/>
<evidence type="ECO:0000313" key="3">
    <source>
        <dbReference type="Proteomes" id="UP001059617"/>
    </source>
</evidence>
<dbReference type="EMBL" id="CP073720">
    <property type="protein sequence ID" value="UWP85623.1"/>
    <property type="molecule type" value="Genomic_DNA"/>
</dbReference>
<dbReference type="PROSITE" id="PS51257">
    <property type="entry name" value="PROKAR_LIPOPROTEIN"/>
    <property type="match status" value="1"/>
</dbReference>
<gene>
    <name evidence="2" type="ORF">Dfulv_15810</name>
</gene>
<evidence type="ECO:0000313" key="2">
    <source>
        <dbReference type="EMBL" id="UWP85623.1"/>
    </source>
</evidence>
<feature type="domain" description="SsuA/THI5-like" evidence="1">
    <location>
        <begin position="69"/>
        <end position="276"/>
    </location>
</feature>
<name>A0ABY5W6K0_9ACTN</name>
<organism evidence="2 3">
    <name type="scientific">Dactylosporangium fulvum</name>
    <dbReference type="NCBI Taxonomy" id="53359"/>
    <lineage>
        <taxon>Bacteria</taxon>
        <taxon>Bacillati</taxon>
        <taxon>Actinomycetota</taxon>
        <taxon>Actinomycetes</taxon>
        <taxon>Micromonosporales</taxon>
        <taxon>Micromonosporaceae</taxon>
        <taxon>Dactylosporangium</taxon>
    </lineage>
</organism>
<dbReference type="SUPFAM" id="SSF53850">
    <property type="entry name" value="Periplasmic binding protein-like II"/>
    <property type="match status" value="1"/>
</dbReference>
<dbReference type="Gene3D" id="3.40.190.10">
    <property type="entry name" value="Periplasmic binding protein-like II"/>
    <property type="match status" value="2"/>
</dbReference>
<dbReference type="PANTHER" id="PTHR31528">
    <property type="entry name" value="4-AMINO-5-HYDROXYMETHYL-2-METHYLPYRIMIDINE PHOSPHATE SYNTHASE THI11-RELATED"/>
    <property type="match status" value="1"/>
</dbReference>
<dbReference type="InterPro" id="IPR015168">
    <property type="entry name" value="SsuA/THI5"/>
</dbReference>
<dbReference type="InterPro" id="IPR027939">
    <property type="entry name" value="NMT1/THI5"/>
</dbReference>
<reference evidence="2" key="2">
    <citation type="submission" date="2022-09" db="EMBL/GenBank/DDBJ databases">
        <title>Biosynthetic gene clusters of Dactylosporangioum fulvum.</title>
        <authorList>
            <person name="Caradec T."/>
        </authorList>
    </citation>
    <scope>NUCLEOTIDE SEQUENCE</scope>
    <source>
        <strain evidence="2">NRRL B-16292</strain>
    </source>
</reference>
<protein>
    <submittedName>
        <fullName evidence="2">ABC transporter substrate-binding protein</fullName>
    </submittedName>
</protein>
<evidence type="ECO:0000259" key="1">
    <source>
        <dbReference type="Pfam" id="PF09084"/>
    </source>
</evidence>
<reference evidence="2" key="1">
    <citation type="submission" date="2021-04" db="EMBL/GenBank/DDBJ databases">
        <authorList>
            <person name="Hartkoorn R.C."/>
            <person name="Beaudoing E."/>
            <person name="Hot D."/>
        </authorList>
    </citation>
    <scope>NUCLEOTIDE SEQUENCE</scope>
    <source>
        <strain evidence="2">NRRL B-16292</strain>
    </source>
</reference>
<dbReference type="Proteomes" id="UP001059617">
    <property type="component" value="Chromosome"/>
</dbReference>
<sequence length="382" mass="40456">MTVTRRWRWRTAGGLICLVLVAGGAMGCGKGGADSTAGSTANCKSVDKVNYVLAAASVTLGSVGYAQVPQELGFFAEECLDVTIQASGQTNSEIALAQMETGRFDVGVPATLSQVVFAGKKPVTKSVFFTAFTNIGLYVPDNGPVQSPADLAGKRMGVTSIGTGTAIYCLESARLDGVAANQIEQVPINSGLAAVAEALRSKKIDSWCGIDSDGIAFTNAGLPSHRLDTKFDKDLLPPGTLVATHKMIQERPDVLKRFLRALLKGYTFALAAPDKATAIALKLYPESKPAADNDQEAFKKALAIVQERMKNSRPPGYPQTSLGFTSDDALNRGIEPLKAAGLVPGNITLDAWRDLSLLNDVAKDFDPAPIEELARTYKAPSF</sequence>
<keyword evidence="3" id="KW-1185">Reference proteome</keyword>
<accession>A0ABY5W6K0</accession>